<keyword evidence="1" id="KW-0732">Signal</keyword>
<protein>
    <submittedName>
        <fullName evidence="2">SusD/RagB family nutrient-binding outer membrane lipoprotein</fullName>
    </submittedName>
</protein>
<proteinExistence type="predicted"/>
<evidence type="ECO:0000313" key="2">
    <source>
        <dbReference type="EMBL" id="MBO8476460.1"/>
    </source>
</evidence>
<dbReference type="InterPro" id="IPR041662">
    <property type="entry name" value="SusD-like_2"/>
</dbReference>
<dbReference type="AlphaFoldDB" id="A0A9D9IQA0"/>
<evidence type="ECO:0000256" key="1">
    <source>
        <dbReference type="SAM" id="SignalP"/>
    </source>
</evidence>
<dbReference type="EMBL" id="JADIMC010000064">
    <property type="protein sequence ID" value="MBO8476460.1"/>
    <property type="molecule type" value="Genomic_DNA"/>
</dbReference>
<reference evidence="2" key="1">
    <citation type="submission" date="2020-10" db="EMBL/GenBank/DDBJ databases">
        <authorList>
            <person name="Gilroy R."/>
        </authorList>
    </citation>
    <scope>NUCLEOTIDE SEQUENCE</scope>
    <source>
        <strain evidence="2">6919</strain>
    </source>
</reference>
<evidence type="ECO:0000313" key="3">
    <source>
        <dbReference type="Proteomes" id="UP000823598"/>
    </source>
</evidence>
<dbReference type="InterPro" id="IPR011990">
    <property type="entry name" value="TPR-like_helical_dom_sf"/>
</dbReference>
<dbReference type="Proteomes" id="UP000823598">
    <property type="component" value="Unassembled WGS sequence"/>
</dbReference>
<feature type="signal peptide" evidence="1">
    <location>
        <begin position="1"/>
        <end position="19"/>
    </location>
</feature>
<dbReference type="PROSITE" id="PS51257">
    <property type="entry name" value="PROKAR_LIPOPROTEIN"/>
    <property type="match status" value="1"/>
</dbReference>
<dbReference type="Pfam" id="PF12771">
    <property type="entry name" value="SusD-like_2"/>
    <property type="match status" value="1"/>
</dbReference>
<feature type="chain" id="PRO_5039249471" evidence="1">
    <location>
        <begin position="20"/>
        <end position="508"/>
    </location>
</feature>
<accession>A0A9D9IQA0</accession>
<reference evidence="2" key="2">
    <citation type="journal article" date="2021" name="PeerJ">
        <title>Extensive microbial diversity within the chicken gut microbiome revealed by metagenomics and culture.</title>
        <authorList>
            <person name="Gilroy R."/>
            <person name="Ravi A."/>
            <person name="Getino M."/>
            <person name="Pursley I."/>
            <person name="Horton D.L."/>
            <person name="Alikhan N.F."/>
            <person name="Baker D."/>
            <person name="Gharbi K."/>
            <person name="Hall N."/>
            <person name="Watson M."/>
            <person name="Adriaenssens E.M."/>
            <person name="Foster-Nyarko E."/>
            <person name="Jarju S."/>
            <person name="Secka A."/>
            <person name="Antonio M."/>
            <person name="Oren A."/>
            <person name="Chaudhuri R.R."/>
            <person name="La Ragione R."/>
            <person name="Hildebrand F."/>
            <person name="Pallen M.J."/>
        </authorList>
    </citation>
    <scope>NUCLEOTIDE SEQUENCE</scope>
    <source>
        <strain evidence="2">6919</strain>
    </source>
</reference>
<organism evidence="2 3">
    <name type="scientific">Candidatus Limisoma faecipullorum</name>
    <dbReference type="NCBI Taxonomy" id="2840854"/>
    <lineage>
        <taxon>Bacteria</taxon>
        <taxon>Pseudomonadati</taxon>
        <taxon>Bacteroidota</taxon>
        <taxon>Bacteroidia</taxon>
        <taxon>Bacteroidales</taxon>
        <taxon>Candidatus Limisoma</taxon>
    </lineage>
</organism>
<dbReference type="SUPFAM" id="SSF48452">
    <property type="entry name" value="TPR-like"/>
    <property type="match status" value="1"/>
</dbReference>
<comment type="caution">
    <text evidence="2">The sequence shown here is derived from an EMBL/GenBank/DDBJ whole genome shotgun (WGS) entry which is preliminary data.</text>
</comment>
<dbReference type="Gene3D" id="1.20.120.840">
    <property type="entry name" value="SusD-like, tetratrico peptide repeats domain"/>
    <property type="match status" value="1"/>
</dbReference>
<keyword evidence="2" id="KW-0449">Lipoprotein</keyword>
<gene>
    <name evidence="2" type="ORF">IAB88_05650</name>
</gene>
<sequence>MKKYIYLAAALLSLSLASCEDVMDDINKRPDNPANEMINPALQLTDGIMSTGYSTVSGNLAWVASSLTEQLVGVGLNQFYNLEIRNVSQTASSSTCNNEWNSTYYNINNLKLALAKAEEGGLYPEYVDVRGMVKTLLALNYGILTDLFGDIPCSEATENTQPKVDKQQDVYTTIFSYLDGAIADLESAKADGVAFAGSQDILYNGDLDKWIAFAYALKARYNLHLMAVDQNAAANALAAAQKAKELGFDGAEITGFTSYASSNCNPWAAFWGDRNYNASSKTVADLMNDRNDPRIDVYSTPWAYQGEVLATEVAVPGDLEDARTVYGTAEGQGFALPAWLNVYSFAEGESASIHMMSKAELYFILAELEARNGSDYSEDFAAAVEASFADYGSFGVAVNGTAADYVASLSSRLSENALKEIMIQKYLSQCRDEQIETYNDFRRMEALGNAGDYVQKTNGYNTQGGNNRWPVRYPYGNSDVIANPNVADLYGDGMYVFTEKVWWAGGTR</sequence>
<name>A0A9D9IQA0_9BACT</name>
<dbReference type="Gene3D" id="1.25.40.390">
    <property type="match status" value="2"/>
</dbReference>